<dbReference type="InterPro" id="IPR006085">
    <property type="entry name" value="XPG_DNA_repair_N"/>
</dbReference>
<dbReference type="Proteomes" id="UP000053317">
    <property type="component" value="Unassembled WGS sequence"/>
</dbReference>
<dbReference type="PANTHER" id="PTHR11081">
    <property type="entry name" value="FLAP ENDONUCLEASE FAMILY MEMBER"/>
    <property type="match status" value="1"/>
</dbReference>
<dbReference type="InterPro" id="IPR029060">
    <property type="entry name" value="PIN-like_dom_sf"/>
</dbReference>
<dbReference type="InterPro" id="IPR006084">
    <property type="entry name" value="XPG/Rad2"/>
</dbReference>
<organism evidence="6 7">
    <name type="scientific">Phaeomoniella chlamydospora</name>
    <name type="common">Phaeoacremonium chlamydosporum</name>
    <dbReference type="NCBI Taxonomy" id="158046"/>
    <lineage>
        <taxon>Eukaryota</taxon>
        <taxon>Fungi</taxon>
        <taxon>Dikarya</taxon>
        <taxon>Ascomycota</taxon>
        <taxon>Pezizomycotina</taxon>
        <taxon>Eurotiomycetes</taxon>
        <taxon>Chaetothyriomycetidae</taxon>
        <taxon>Phaeomoniellales</taxon>
        <taxon>Phaeomoniellaceae</taxon>
        <taxon>Phaeomoniella</taxon>
    </lineage>
</organism>
<name>A0A0G2F0V6_PHACM</name>
<feature type="domain" description="Post-transcriptional regulator MKT1 N-terminal" evidence="5">
    <location>
        <begin position="327"/>
        <end position="416"/>
    </location>
</feature>
<dbReference type="Pfam" id="PF12247">
    <property type="entry name" value="MKT1_N"/>
    <property type="match status" value="1"/>
</dbReference>
<comment type="similarity">
    <text evidence="2">Belongs to the XPG/RAD2 endonuclease family.</text>
</comment>
<gene>
    <name evidence="6" type="ORF">UCRPC4_g00770</name>
</gene>
<dbReference type="CDD" id="cd09902">
    <property type="entry name" value="H3TH_MKT1"/>
    <property type="match status" value="1"/>
</dbReference>
<dbReference type="AlphaFoldDB" id="A0A0G2F0V6"/>
<dbReference type="SUPFAM" id="SSF88723">
    <property type="entry name" value="PIN domain-like"/>
    <property type="match status" value="1"/>
</dbReference>
<proteinExistence type="inferred from homology"/>
<keyword evidence="7" id="KW-1185">Reference proteome</keyword>
<sequence length="737" mass="82193">MPVQTLEEWFGPQIPSLPLSCLKDAVIGIDASYYLDLHLNKHSQEQLLNALGGLPFVLKSSVERELSVFTSHGITPIFVFNGLDFGGIKRGSAGQPAETSLAYEKAWEAYDSGNVAEVLNCFQKAGAFECAAKENPTDLLLGNSTEAVYKLLQKILVQNKVDFIVAPYSAGAQLAYLEKQQDRFLDAIMGSTDLFLFDIEKAILRIDFEQNVFDWLSRASCQERLDRVSDDTFRDALLLTGSQYMPIFPPLQRLTHGQKGASIRDALNMLNTSGRSVTSLCNQYREDQDVQNLQYADRYKKAVMTIKHHVIMESDGKVAPLDMQHAPGDVHEFIGQRLPEELYFYVSKGILSPRVPNWITSGVIDVTLAPGMADSEAYHKLMREQLVPIWTQSLSLLSTNLHRYYQTRSVSIKTYFNSSNEVQINLKEVPSVREQLKGWKIHEDSLPQSIKESQGETILVLAALNSVDDVAFAAKSLAKPNSSPISTKPEIVSNTLWRFLQLRNYISSEKHELTPWGRVLQTALASLDPADKLEDAVILAVEMIRFGLVNGNNMFPNVSGGPQGDDTQKKYSYLISRVACFGRLKHKSLGYSGPLSRQFLTYSGLVGAVRTGVRDLLEVVMAGLFLGADVDRNREDWQALGLSLPLADDNGCGLGVLTKTYFDQISQPDGDGSFEDHVSAAKKQVSEWFRNVVSFNKNLENAFKLWDAVYAGTKVAGNDFKDKALWDDADAWLKTRR</sequence>
<dbReference type="Pfam" id="PF12246">
    <property type="entry name" value="MKT1_C"/>
    <property type="match status" value="1"/>
</dbReference>
<evidence type="ECO:0000256" key="2">
    <source>
        <dbReference type="ARBA" id="ARBA00024023"/>
    </source>
</evidence>
<evidence type="ECO:0000259" key="4">
    <source>
        <dbReference type="Pfam" id="PF12246"/>
    </source>
</evidence>
<dbReference type="GO" id="GO:0006417">
    <property type="term" value="P:regulation of translation"/>
    <property type="evidence" value="ECO:0007669"/>
    <property type="project" value="UniProtKB-KW"/>
</dbReference>
<dbReference type="InterPro" id="IPR022039">
    <property type="entry name" value="MKT1_C"/>
</dbReference>
<dbReference type="GO" id="GO:0003730">
    <property type="term" value="F:mRNA 3'-UTR binding"/>
    <property type="evidence" value="ECO:0007669"/>
    <property type="project" value="TreeGrafter"/>
</dbReference>
<evidence type="ECO:0000259" key="3">
    <source>
        <dbReference type="Pfam" id="PF00752"/>
    </source>
</evidence>
<dbReference type="Gene3D" id="3.40.50.1010">
    <property type="entry name" value="5'-nuclease"/>
    <property type="match status" value="1"/>
</dbReference>
<dbReference type="CDD" id="cd09858">
    <property type="entry name" value="PIN_MKT1"/>
    <property type="match status" value="1"/>
</dbReference>
<evidence type="ECO:0000256" key="1">
    <source>
        <dbReference type="ARBA" id="ARBA00022845"/>
    </source>
</evidence>
<evidence type="ECO:0000259" key="5">
    <source>
        <dbReference type="Pfam" id="PF12247"/>
    </source>
</evidence>
<feature type="domain" description="XPG N-terminal" evidence="3">
    <location>
        <begin position="1"/>
        <end position="84"/>
    </location>
</feature>
<dbReference type="OrthoDB" id="17262at2759"/>
<comment type="caution">
    <text evidence="6">The sequence shown here is derived from an EMBL/GenBank/DDBJ whole genome shotgun (WGS) entry which is preliminary data.</text>
</comment>
<dbReference type="InterPro" id="IPR022040">
    <property type="entry name" value="MKT1_N"/>
</dbReference>
<feature type="domain" description="Post-transcriptional regulator MKT1 C-terminal" evidence="4">
    <location>
        <begin position="498"/>
        <end position="734"/>
    </location>
</feature>
<dbReference type="InterPro" id="IPR037314">
    <property type="entry name" value="MKT1_H3TH"/>
</dbReference>
<dbReference type="PANTHER" id="PTHR11081:SF32">
    <property type="entry name" value="POST-TRANSCRIPTIONAL REGULATOR MKT1"/>
    <property type="match status" value="1"/>
</dbReference>
<dbReference type="GO" id="GO:0004518">
    <property type="term" value="F:nuclease activity"/>
    <property type="evidence" value="ECO:0007669"/>
    <property type="project" value="InterPro"/>
</dbReference>
<protein>
    <submittedName>
        <fullName evidence="6">Putative xpg i-region protein</fullName>
    </submittedName>
</protein>
<keyword evidence="1" id="KW-0810">Translation regulation</keyword>
<reference evidence="6 7" key="2">
    <citation type="submission" date="2015-05" db="EMBL/GenBank/DDBJ databases">
        <authorList>
            <person name="Morales-Cruz A."/>
            <person name="Amrine K.C."/>
            <person name="Cantu D."/>
        </authorList>
    </citation>
    <scope>NUCLEOTIDE SEQUENCE [LARGE SCALE GENOMIC DNA]</scope>
    <source>
        <strain evidence="6">UCRPC4</strain>
    </source>
</reference>
<dbReference type="EMBL" id="LCWF01000019">
    <property type="protein sequence ID" value="KKY27926.1"/>
    <property type="molecule type" value="Genomic_DNA"/>
</dbReference>
<dbReference type="Pfam" id="PF00752">
    <property type="entry name" value="XPG_N"/>
    <property type="match status" value="1"/>
</dbReference>
<accession>A0A0G2F0V6</accession>
<evidence type="ECO:0000313" key="7">
    <source>
        <dbReference type="Proteomes" id="UP000053317"/>
    </source>
</evidence>
<evidence type="ECO:0000313" key="6">
    <source>
        <dbReference type="EMBL" id="KKY27926.1"/>
    </source>
</evidence>
<reference evidence="6 7" key="1">
    <citation type="submission" date="2015-05" db="EMBL/GenBank/DDBJ databases">
        <title>Distinctive expansion of gene families associated with plant cell wall degradation and secondary metabolism in the genomes of grapevine trunk pathogens.</title>
        <authorList>
            <person name="Lawrence D.P."/>
            <person name="Travadon R."/>
            <person name="Rolshausen P.E."/>
            <person name="Baumgartner K."/>
        </authorList>
    </citation>
    <scope>NUCLEOTIDE SEQUENCE [LARGE SCALE GENOMIC DNA]</scope>
    <source>
        <strain evidence="6">UCRPC4</strain>
    </source>
</reference>